<feature type="chain" id="PRO_5040851566" description="Aminopeptidase" evidence="1">
    <location>
        <begin position="20"/>
        <end position="294"/>
    </location>
</feature>
<organism evidence="2 3">
    <name type="scientific">Pedobacter agri</name>
    <dbReference type="NCBI Taxonomy" id="454586"/>
    <lineage>
        <taxon>Bacteria</taxon>
        <taxon>Pseudomonadati</taxon>
        <taxon>Bacteroidota</taxon>
        <taxon>Sphingobacteriia</taxon>
        <taxon>Sphingobacteriales</taxon>
        <taxon>Sphingobacteriaceae</taxon>
        <taxon>Pedobacter</taxon>
    </lineage>
</organism>
<dbReference type="EMBL" id="JAPJUH010000005">
    <property type="protein sequence ID" value="MCX3266634.1"/>
    <property type="molecule type" value="Genomic_DNA"/>
</dbReference>
<name>A0A9X3DFP6_9SPHI</name>
<sequence length="294" mass="33588">MKSKIIIVLFLVLTNLTFAQTYDGLQKLGNISQNVYFSENAKERAVKISTDVAKAETYFQKQFNVKPSYTLLVLSPTDWKKYAHPQAIYGIPHYLPDGRLVVASENNDFWKRNAAPVDKLPQELAEKMKATYTDKNGEINLTNAFDLLAIHELGHAFQSAAKMLGQRNWLNELLCNILLHTYLADNDPKQLPYITVFTKTAVSSFPTQRLKFTKLEDFEANYNEIAKNFPDNYGWYQCRFHVMAGDIYDAGGASSMKKIWSMLLSQKQKLNDEELLKLLNTDAALQKAIANWNQ</sequence>
<evidence type="ECO:0000313" key="3">
    <source>
        <dbReference type="Proteomes" id="UP001142592"/>
    </source>
</evidence>
<dbReference type="Proteomes" id="UP001142592">
    <property type="component" value="Unassembled WGS sequence"/>
</dbReference>
<keyword evidence="1" id="KW-0732">Signal</keyword>
<evidence type="ECO:0008006" key="4">
    <source>
        <dbReference type="Google" id="ProtNLM"/>
    </source>
</evidence>
<proteinExistence type="predicted"/>
<dbReference type="AlphaFoldDB" id="A0A9X3DFP6"/>
<protein>
    <recommendedName>
        <fullName evidence="4">Aminopeptidase</fullName>
    </recommendedName>
</protein>
<comment type="caution">
    <text evidence="2">The sequence shown here is derived from an EMBL/GenBank/DDBJ whole genome shotgun (WGS) entry which is preliminary data.</text>
</comment>
<reference evidence="2" key="1">
    <citation type="submission" date="2022-11" db="EMBL/GenBank/DDBJ databases">
        <authorList>
            <person name="Graham C."/>
            <person name="Newman J.D."/>
        </authorList>
    </citation>
    <scope>NUCLEOTIDE SEQUENCE</scope>
    <source>
        <strain evidence="2">DSM 19486</strain>
    </source>
</reference>
<accession>A0A9X3DFP6</accession>
<gene>
    <name evidence="2" type="ORF">OQZ29_17890</name>
</gene>
<evidence type="ECO:0000313" key="2">
    <source>
        <dbReference type="EMBL" id="MCX3266634.1"/>
    </source>
</evidence>
<dbReference type="RefSeq" id="WP_010600094.1">
    <property type="nucleotide sequence ID" value="NZ_JAPJUH010000005.1"/>
</dbReference>
<feature type="signal peptide" evidence="1">
    <location>
        <begin position="1"/>
        <end position="19"/>
    </location>
</feature>
<evidence type="ECO:0000256" key="1">
    <source>
        <dbReference type="SAM" id="SignalP"/>
    </source>
</evidence>
<keyword evidence="3" id="KW-1185">Reference proteome</keyword>